<dbReference type="STRING" id="1770053.SAMN05216551_109198"/>
<reference evidence="3" key="1">
    <citation type="submission" date="2016-09" db="EMBL/GenBank/DDBJ databases">
        <authorList>
            <person name="Varghese N."/>
            <person name="Submissions S."/>
        </authorList>
    </citation>
    <scope>NUCLEOTIDE SEQUENCE [LARGE SCALE GENOMIC DNA]</scope>
    <source>
        <strain evidence="3">JS23</strain>
    </source>
</reference>
<dbReference type="Proteomes" id="UP000243719">
    <property type="component" value="Unassembled WGS sequence"/>
</dbReference>
<organism evidence="2 3">
    <name type="scientific">Chitinasiproducens palmae</name>
    <dbReference type="NCBI Taxonomy" id="1770053"/>
    <lineage>
        <taxon>Bacteria</taxon>
        <taxon>Pseudomonadati</taxon>
        <taxon>Pseudomonadota</taxon>
        <taxon>Betaproteobacteria</taxon>
        <taxon>Burkholderiales</taxon>
        <taxon>Burkholderiaceae</taxon>
        <taxon>Chitinasiproducens</taxon>
    </lineage>
</organism>
<evidence type="ECO:0000256" key="1">
    <source>
        <dbReference type="SAM" id="SignalP"/>
    </source>
</evidence>
<evidence type="ECO:0000313" key="3">
    <source>
        <dbReference type="Proteomes" id="UP000243719"/>
    </source>
</evidence>
<dbReference type="AlphaFoldDB" id="A0A1H2PSC7"/>
<sequence length="157" mass="16030">MRSRFQYAALAASLAGLAGPVAARAIDADLSCALSGHNFIEPLVASGAIAATPYRVEDNSVNVFQPTVTGNLTAYGKNVLAVLGFERDDPRFKTGKGEPIADWAYGVVVIGGADAVQGAAQRAASPAYVHRVAPLITAILCKKGDAAPSAPASAPSH</sequence>
<feature type="signal peptide" evidence="1">
    <location>
        <begin position="1"/>
        <end position="23"/>
    </location>
</feature>
<dbReference type="EMBL" id="FNLO01000009">
    <property type="protein sequence ID" value="SDV49858.1"/>
    <property type="molecule type" value="Genomic_DNA"/>
</dbReference>
<protein>
    <submittedName>
        <fullName evidence="2">Uncharacterized protein</fullName>
    </submittedName>
</protein>
<keyword evidence="1" id="KW-0732">Signal</keyword>
<gene>
    <name evidence="2" type="ORF">SAMN05216551_109198</name>
</gene>
<name>A0A1H2PSC7_9BURK</name>
<evidence type="ECO:0000313" key="2">
    <source>
        <dbReference type="EMBL" id="SDV49858.1"/>
    </source>
</evidence>
<dbReference type="RefSeq" id="WP_091910420.1">
    <property type="nucleotide sequence ID" value="NZ_FNLO01000009.1"/>
</dbReference>
<keyword evidence="3" id="KW-1185">Reference proteome</keyword>
<proteinExistence type="predicted"/>
<dbReference type="OrthoDB" id="8966171at2"/>
<accession>A0A1H2PSC7</accession>
<feature type="chain" id="PRO_5017475169" evidence="1">
    <location>
        <begin position="24"/>
        <end position="157"/>
    </location>
</feature>